<reference evidence="23" key="3">
    <citation type="submission" date="2025-08" db="UniProtKB">
        <authorList>
            <consortium name="Ensembl"/>
        </authorList>
    </citation>
    <scope>IDENTIFICATION</scope>
    <source>
        <strain evidence="23">17573</strain>
    </source>
</reference>
<keyword evidence="11 18" id="KW-0175">Coiled coil</keyword>
<evidence type="ECO:0000256" key="17">
    <source>
        <dbReference type="PROSITE-ProRule" id="PRU00782"/>
    </source>
</evidence>
<feature type="domain" description="Myosin N-terminal SH3-like" evidence="22">
    <location>
        <begin position="8"/>
        <end position="60"/>
    </location>
</feature>
<evidence type="ECO:0000313" key="25">
    <source>
        <dbReference type="VGNC" id="VGNC:84896"/>
    </source>
</evidence>
<dbReference type="PANTHER" id="PTHR13140:SF356">
    <property type="entry name" value="UNCONVENTIONAL MYOSIN-VB"/>
    <property type="match status" value="1"/>
</dbReference>
<name>F6VFS8_MACMU</name>
<evidence type="ECO:0000256" key="6">
    <source>
        <dbReference type="ARBA" id="ARBA00022737"/>
    </source>
</evidence>
<keyword evidence="10" id="KW-0653">Protein transport</keyword>
<evidence type="ECO:0000256" key="1">
    <source>
        <dbReference type="ARBA" id="ARBA00004496"/>
    </source>
</evidence>
<keyword evidence="4" id="KW-0963">Cytoplasm</keyword>
<evidence type="ECO:0000313" key="23">
    <source>
        <dbReference type="Ensembl" id="ENSMMUP00000004060.4"/>
    </source>
</evidence>
<dbReference type="Gene3D" id="3.40.850.10">
    <property type="entry name" value="Kinesin motor domain"/>
    <property type="match status" value="1"/>
</dbReference>
<dbReference type="PROSITE" id="PS51456">
    <property type="entry name" value="MYOSIN_MOTOR"/>
    <property type="match status" value="1"/>
</dbReference>
<dbReference type="Gene3D" id="1.20.120.720">
    <property type="entry name" value="Myosin VI head, motor domain, U50 subdomain"/>
    <property type="match status" value="1"/>
</dbReference>
<dbReference type="FunFam" id="1.20.5.190:FF:000039">
    <property type="entry name" value="Myosin VB"/>
    <property type="match status" value="1"/>
</dbReference>
<dbReference type="CDD" id="cd01380">
    <property type="entry name" value="MYSc_Myo5"/>
    <property type="match status" value="1"/>
</dbReference>
<feature type="compositionally biased region" description="Low complexity" evidence="19">
    <location>
        <begin position="600"/>
        <end position="619"/>
    </location>
</feature>
<dbReference type="InterPro" id="IPR001609">
    <property type="entry name" value="Myosin_head_motor_dom-like"/>
</dbReference>
<dbReference type="Gene3D" id="6.20.240.20">
    <property type="match status" value="1"/>
</dbReference>
<feature type="compositionally biased region" description="Basic and acidic residues" evidence="19">
    <location>
        <begin position="1168"/>
        <end position="1180"/>
    </location>
</feature>
<dbReference type="FunFam" id="1.20.5.190:FF:000037">
    <property type="entry name" value="Myosin VB"/>
    <property type="match status" value="1"/>
</dbReference>
<keyword evidence="12 17" id="KW-0518">Myosin</keyword>
<evidence type="ECO:0000256" key="2">
    <source>
        <dbReference type="ARBA" id="ARBA00008314"/>
    </source>
</evidence>
<keyword evidence="14 17" id="KW-0009">Actin-binding</keyword>
<evidence type="ECO:0000256" key="16">
    <source>
        <dbReference type="ARBA" id="ARBA00068038"/>
    </source>
</evidence>
<keyword evidence="3" id="KW-0813">Transport</keyword>
<gene>
    <name evidence="23 25" type="primary">MYO5B</name>
</gene>
<evidence type="ECO:0000256" key="8">
    <source>
        <dbReference type="ARBA" id="ARBA00022840"/>
    </source>
</evidence>
<dbReference type="Pfam" id="PF25966">
    <property type="entry name" value="Myo5a"/>
    <property type="match status" value="1"/>
</dbReference>
<dbReference type="GO" id="GO:0045177">
    <property type="term" value="C:apical part of cell"/>
    <property type="evidence" value="ECO:0007669"/>
    <property type="project" value="UniProtKB-ARBA"/>
</dbReference>
<evidence type="ECO:0000256" key="19">
    <source>
        <dbReference type="SAM" id="MobiDB-lite"/>
    </source>
</evidence>
<evidence type="ECO:0000256" key="10">
    <source>
        <dbReference type="ARBA" id="ARBA00022927"/>
    </source>
</evidence>
<dbReference type="GO" id="GO:0003774">
    <property type="term" value="F:cytoskeletal motor activity"/>
    <property type="evidence" value="ECO:0007669"/>
    <property type="project" value="UniProtKB-UniRule"/>
</dbReference>
<feature type="region of interest" description="Disordered" evidence="19">
    <location>
        <begin position="1094"/>
        <end position="1122"/>
    </location>
</feature>
<dbReference type="InterPro" id="IPR036103">
    <property type="entry name" value="MYSc_Myo5"/>
</dbReference>
<dbReference type="PROSITE" id="PS51844">
    <property type="entry name" value="SH3_LIKE"/>
    <property type="match status" value="1"/>
</dbReference>
<evidence type="ECO:0000256" key="3">
    <source>
        <dbReference type="ARBA" id="ARBA00022448"/>
    </source>
</evidence>
<dbReference type="ExpressionAtlas" id="F6VFS8">
    <property type="expression patterns" value="baseline"/>
</dbReference>
<keyword evidence="13 17" id="KW-0505">Motor protein</keyword>
<evidence type="ECO:0000256" key="12">
    <source>
        <dbReference type="ARBA" id="ARBA00023123"/>
    </source>
</evidence>
<dbReference type="PROSITE" id="PS51126">
    <property type="entry name" value="DILUTE"/>
    <property type="match status" value="1"/>
</dbReference>
<evidence type="ECO:0000256" key="18">
    <source>
        <dbReference type="SAM" id="Coils"/>
    </source>
</evidence>
<keyword evidence="8 17" id="KW-0067">ATP-binding</keyword>
<dbReference type="GO" id="GO:0015031">
    <property type="term" value="P:protein transport"/>
    <property type="evidence" value="ECO:0007669"/>
    <property type="project" value="UniProtKB-KW"/>
</dbReference>
<comment type="function">
    <text evidence="15">May be involved in vesicular trafficking via its association with the CART complex. The CART complex is necessary for efficient transferrin receptor recycling but not for EGFR degradation. Required in a complex with RAB11A and RAB11FIP2 for the transport of NPC1L1 to the plasma membrane. Together with RAB11A participates in CFTR trafficking to the plasma membrane and TF (transferrin) recycling in nonpolarized cells. Together with RAB11A and RAB8A participates in epithelial cell polarization. Together with RAB25 regulates transcytosis. Required for proper localization of bile salt export pump ABCB11 at the apical/canalicular plasma membrane of hepatocytes.</text>
</comment>
<dbReference type="SMART" id="SM00242">
    <property type="entry name" value="MYSc"/>
    <property type="match status" value="1"/>
</dbReference>
<evidence type="ECO:0000313" key="24">
    <source>
        <dbReference type="Proteomes" id="UP000006718"/>
    </source>
</evidence>
<dbReference type="SMART" id="SM00015">
    <property type="entry name" value="IQ"/>
    <property type="match status" value="6"/>
</dbReference>
<dbReference type="InterPro" id="IPR002710">
    <property type="entry name" value="Dilute_dom"/>
</dbReference>
<feature type="domain" description="Myosin motor" evidence="21">
    <location>
        <begin position="69"/>
        <end position="761"/>
    </location>
</feature>
<keyword evidence="7 17" id="KW-0547">Nucleotide-binding</keyword>
<dbReference type="HOGENOM" id="CLU_000192_7_5_1"/>
<dbReference type="InterPro" id="IPR037990">
    <property type="entry name" value="Myo5b_CBD"/>
</dbReference>
<dbReference type="InterPro" id="IPR058662">
    <property type="entry name" value="Myo5a/b_dom"/>
</dbReference>
<feature type="binding site" evidence="17">
    <location>
        <begin position="163"/>
        <end position="170"/>
    </location>
    <ligand>
        <name>ATP</name>
        <dbReference type="ChEBI" id="CHEBI:30616"/>
    </ligand>
</feature>
<dbReference type="InterPro" id="IPR004009">
    <property type="entry name" value="SH3_Myosin"/>
</dbReference>
<comment type="similarity">
    <text evidence="2 17">Belongs to the TRAFAC class myosin-kinesin ATPase superfamily. Myosin family.</text>
</comment>
<dbReference type="GO" id="GO:0005524">
    <property type="term" value="F:ATP binding"/>
    <property type="evidence" value="ECO:0007669"/>
    <property type="project" value="UniProtKB-UniRule"/>
</dbReference>
<dbReference type="InterPro" id="IPR027417">
    <property type="entry name" value="P-loop_NTPase"/>
</dbReference>
<dbReference type="SMART" id="SM01132">
    <property type="entry name" value="DIL"/>
    <property type="match status" value="1"/>
</dbReference>
<dbReference type="InterPro" id="IPR000048">
    <property type="entry name" value="IQ_motif_EF-hand-BS"/>
</dbReference>
<feature type="region of interest" description="Actin-binding" evidence="17">
    <location>
        <begin position="640"/>
        <end position="662"/>
    </location>
</feature>
<protein>
    <recommendedName>
        <fullName evidence="16">Unconventional myosin-Vb</fullName>
    </recommendedName>
</protein>
<keyword evidence="24" id="KW-1185">Reference proteome</keyword>
<dbReference type="Gene3D" id="1.10.10.820">
    <property type="match status" value="1"/>
</dbReference>
<reference evidence="24" key="1">
    <citation type="journal article" date="2007" name="Science">
        <title>Evolutionary and biomedical insights from the rhesus macaque genome.</title>
        <authorList>
            <person name="Gibbs R.A."/>
            <person name="Rogers J."/>
            <person name="Katze M.G."/>
            <person name="Bumgarner R."/>
            <person name="Weinstock G.M."/>
            <person name="Mardis E.R."/>
            <person name="Remington K.A."/>
            <person name="Strausberg R.L."/>
            <person name="Venter J.C."/>
            <person name="Wilson R.K."/>
            <person name="Batzer M.A."/>
            <person name="Bustamante C.D."/>
            <person name="Eichler E.E."/>
            <person name="Hahn M.W."/>
            <person name="Hardison R.C."/>
            <person name="Makova K.D."/>
            <person name="Miller W."/>
            <person name="Milosavljevic A."/>
            <person name="Palermo R.E."/>
            <person name="Siepel A."/>
            <person name="Sikela J.M."/>
            <person name="Attaway T."/>
            <person name="Bell S."/>
            <person name="Bernard K.E."/>
            <person name="Buhay C.J."/>
            <person name="Chandrabose M.N."/>
            <person name="Dao M."/>
            <person name="Davis C."/>
            <person name="Delehaunty K.D."/>
            <person name="Ding Y."/>
            <person name="Dinh H.H."/>
            <person name="Dugan-Rocha S."/>
            <person name="Fulton L.A."/>
            <person name="Gabisi R.A."/>
            <person name="Garner T.T."/>
            <person name="Godfrey J."/>
            <person name="Hawes A.C."/>
            <person name="Hernandez J."/>
            <person name="Hines S."/>
            <person name="Holder M."/>
            <person name="Hume J."/>
            <person name="Jhangiani S.N."/>
            <person name="Joshi V."/>
            <person name="Khan Z.M."/>
            <person name="Kirkness E.F."/>
            <person name="Cree A."/>
            <person name="Fowler R.G."/>
            <person name="Lee S."/>
            <person name="Lewis L.R."/>
            <person name="Li Z."/>
            <person name="Liu Y.-S."/>
            <person name="Moore S.M."/>
            <person name="Muzny D."/>
            <person name="Nazareth L.V."/>
            <person name="Ngo D.N."/>
            <person name="Okwuonu G.O."/>
            <person name="Pai G."/>
            <person name="Parker D."/>
            <person name="Paul H.A."/>
            <person name="Pfannkoch C."/>
            <person name="Pohl C.S."/>
            <person name="Rogers Y.-H.C."/>
            <person name="Ruiz S.J."/>
            <person name="Sabo A."/>
            <person name="Santibanez J."/>
            <person name="Schneider B.W."/>
            <person name="Smith S.M."/>
            <person name="Sodergren E."/>
            <person name="Svatek A.F."/>
            <person name="Utterback T.R."/>
            <person name="Vattathil S."/>
            <person name="Warren W."/>
            <person name="White C.S."/>
            <person name="Chinwalla A.T."/>
            <person name="Feng Y."/>
            <person name="Halpern A.L."/>
            <person name="Hillier L.W."/>
            <person name="Huang X."/>
            <person name="Minx P."/>
            <person name="Nelson J.O."/>
            <person name="Pepin K.H."/>
            <person name="Qin X."/>
            <person name="Sutton G.G."/>
            <person name="Venter E."/>
            <person name="Walenz B.P."/>
            <person name="Wallis J.W."/>
            <person name="Worley K.C."/>
            <person name="Yang S.-P."/>
            <person name="Jones S.M."/>
            <person name="Marra M.A."/>
            <person name="Rocchi M."/>
            <person name="Schein J.E."/>
            <person name="Baertsch R."/>
            <person name="Clarke L."/>
            <person name="Csuros M."/>
            <person name="Glasscock J."/>
            <person name="Harris R.A."/>
            <person name="Havlak P."/>
            <person name="Jackson A.R."/>
            <person name="Jiang H."/>
            <person name="Liu Y."/>
            <person name="Messina D.N."/>
            <person name="Shen Y."/>
            <person name="Song H.X.-Z."/>
            <person name="Wylie T."/>
            <person name="Zhang L."/>
            <person name="Birney E."/>
            <person name="Han K."/>
            <person name="Konkel M.K."/>
            <person name="Lee J."/>
            <person name="Smit A.F.A."/>
            <person name="Ullmer B."/>
            <person name="Wang H."/>
            <person name="Xing J."/>
            <person name="Burhans R."/>
            <person name="Cheng Z."/>
            <person name="Karro J.E."/>
            <person name="Ma J."/>
            <person name="Raney B."/>
            <person name="She X."/>
            <person name="Cox M.J."/>
            <person name="Demuth J.P."/>
            <person name="Dumas L.J."/>
            <person name="Han S.-G."/>
            <person name="Hopkins J."/>
            <person name="Karimpour-Fard A."/>
            <person name="Kim Y.H."/>
            <person name="Pollack J.R."/>
            <person name="Vinar T."/>
            <person name="Addo-Quaye C."/>
            <person name="Degenhardt J."/>
            <person name="Denby A."/>
            <person name="Hubisz M.J."/>
            <person name="Indap A."/>
            <person name="Kosiol C."/>
            <person name="Lahn B.T."/>
            <person name="Lawson H.A."/>
            <person name="Marklein A."/>
            <person name="Nielsen R."/>
            <person name="Vallender E.J."/>
            <person name="Clark A.G."/>
            <person name="Ferguson B."/>
            <person name="Hernandez R.D."/>
            <person name="Hirani K."/>
            <person name="Kehrer-Sawatzki H."/>
            <person name="Kolb J."/>
            <person name="Patil S."/>
            <person name="Pu L.-L."/>
            <person name="Ren Y."/>
            <person name="Smith D.G."/>
            <person name="Wheeler D.A."/>
            <person name="Schenck I."/>
            <person name="Ball E.V."/>
            <person name="Chen R."/>
            <person name="Cooper D.N."/>
            <person name="Giardine B."/>
            <person name="Hsu F."/>
            <person name="Kent W.J."/>
            <person name="Lesk A."/>
            <person name="Nelson D.L."/>
            <person name="O'brien W.E."/>
            <person name="Pruefer K."/>
            <person name="Stenson P.D."/>
            <person name="Wallace J.C."/>
            <person name="Ke H."/>
            <person name="Liu X.-M."/>
            <person name="Wang P."/>
            <person name="Xiang A.P."/>
            <person name="Yang F."/>
            <person name="Barber G.P."/>
            <person name="Haussler D."/>
            <person name="Karolchik D."/>
            <person name="Kern A.D."/>
            <person name="Kuhn R.M."/>
            <person name="Smith K.E."/>
            <person name="Zwieg A.S."/>
        </authorList>
    </citation>
    <scope>NUCLEOTIDE SEQUENCE [LARGE SCALE GENOMIC DNA]</scope>
    <source>
        <strain evidence="24">17573</strain>
    </source>
</reference>
<evidence type="ECO:0000256" key="7">
    <source>
        <dbReference type="ARBA" id="ARBA00022741"/>
    </source>
</evidence>
<sequence>MSVGELYSQCTRVWIPDPDEVWRSAELTKDYKEGDKSLQLRLEDETILEYPIDVQRNQLPFLRNPDILVGENDLTALSYLHEPAVLHNLKVRFLESNHIYTYCGIVLVAINPYEQLPIYGQDVIYAYSGQNMGDMDPHIFAVAEEAYKQMARDEKNQSIIVSGESGAGKTVSAKYAMRYFATVGGSASETNIEEKVLASSPIMEAIGNAKTTRNDNSSRFGKYIQIGFDKRYHIIGANMRTYLLEKSRVVFQADDERNYHIFYQLCAAAGLPEFKELALTSAEDFFYTSQGGDTSIEGVDDAEDFEKTRQAFTLLGVRESHQISIFKIIASILHLGSVEIQAERDGDSCSISPQDEHLSNFCRLLGVEHSQMEHWLCHRKLVTTSETYVKTMSLQQVINARNALAKHIYAQLFSWIVEHINKALHTSLKQHSFIGVLDIYGFETFEVNSFEQFCINYANEKLQQQFNSHVFKLEQEEYMKEQIPWTLIDFYDNQPCIDLIEAKLGILDLLDEECKVPKGTDQNWAQKLYDRHSSSQHFQKPRMSNTAFIIVHFADKVEYLSDGFLEKNRDTVYEEQINILKASKFPLVADLFHDDKDPVPATTSGKGSSSKISIRSARPPMKASNKEHKKTVGHQFRTSLHLLMETLNATTPHYVRCIKPNDEKLPFHFDPKRAVQQLRACGVLETIRISAAGYPSRWAYHDFFNRYRVLVKKRELANTDKKAICRSVLENLIKDPDKFQFGRTKIFFRAGQVAYLEKLRADKFRTATIMIQKTVRGWLQKVKYRRLKGATLTLQRYCRGHLARRLAEHLRRTRAAVVLQKHYRMQRARQAYQRVRRAAIVIQAFTRAMFVRRTYRQVLMEHKATTIQKHVRGWMARRHFQRLRDAAIVIQCAFRMLKARRELKALRIEARSAEHLKRLNVGMENKVVQLQRKIDEQNKEFKTLSEQLSVTTSTYTMEVERLKKELAHYQQSLGEDPSLSLQEEVESLRTELQRAHSERKILEDAHSREKDELRKRVTDLEQENALLKDEKEQLNNQILCQSKDEFAQNSVKENLLMKKELEEERSRYQNLVKEYSQLEQRYDNLRDEMTIIKQTPGHRRNPSNQSSLESDSNYPSISTSDIGDTEDALQQVEEIGLEKAAMDMTVFLKLQKRVRELEQERKKLQVQLEKREQQDSKKVQVEPPQTDIDLDPDADLAYNSLKEPNINARSSWPNSEKHVDQEDAIEAYHGVCQTNRLLEAQLQAQSLEHEEEVERLKSQLEALKEEMDKQQQTFCQTLLLSPEAQVEFGIQQEISRLTNENLDLKELVEKLEKNERKLKKQLKIYMKKAQDLEAAQALAQSERKRHELNRQVTVQRKEKDFQGMLEYHKEDEALLIRNLVTDLKPQMLSGAVPCLPAYILYMCIRHADYTNDDLKVHSLLTSTINGIKKVLKKHNDDFEMTSFWLSNTCRLLHCLKQYSGDEGFMTQNTAKQNEHCLKNFDLTEYRQVLSDLSIQIYQQLIKIAEGMLQPMIVSAMLENESIQGLSGVKPTGYRKRSSSMADGDNSYCLEAIIRQMNAFHTVMCDQGLDPEIVLQVFKQLFYMINAVTLNNLLLRKDVCSWSTGMQLRYNISQLEEWLRGRNLHQSGAVQTMEPLIQAAQLLQLKKKTQEDAEAICSLSTSLSTQQIVKILNLYTPLNEFEERVTVAFIRTIQAQLQERNDPQQLLLDAKHMFPVVFPFNPSSLTMDSIHIPACLNLEFLNEV</sequence>
<dbReference type="GO" id="GO:0005516">
    <property type="term" value="F:calmodulin binding"/>
    <property type="evidence" value="ECO:0007669"/>
    <property type="project" value="UniProtKB-KW"/>
</dbReference>
<evidence type="ECO:0000256" key="11">
    <source>
        <dbReference type="ARBA" id="ARBA00023054"/>
    </source>
</evidence>
<dbReference type="GO" id="GO:0031267">
    <property type="term" value="F:small GTPase binding"/>
    <property type="evidence" value="ECO:0007669"/>
    <property type="project" value="UniProtKB-ARBA"/>
</dbReference>
<dbReference type="PRINTS" id="PR00193">
    <property type="entry name" value="MYOSINHEAVY"/>
</dbReference>
<dbReference type="Pfam" id="PF00063">
    <property type="entry name" value="Myosin_head"/>
    <property type="match status" value="1"/>
</dbReference>
<feature type="region of interest" description="Disordered" evidence="19">
    <location>
        <begin position="598"/>
        <end position="630"/>
    </location>
</feature>
<dbReference type="SUPFAM" id="SSF52540">
    <property type="entry name" value="P-loop containing nucleoside triphosphate hydrolases"/>
    <property type="match status" value="2"/>
</dbReference>
<dbReference type="InterPro" id="IPR036961">
    <property type="entry name" value="Kinesin_motor_dom_sf"/>
</dbReference>
<dbReference type="Pfam" id="PF00612">
    <property type="entry name" value="IQ"/>
    <property type="match status" value="6"/>
</dbReference>
<dbReference type="VEuPathDB" id="HostDB:ENSMMUG00000003041"/>
<evidence type="ECO:0000256" key="13">
    <source>
        <dbReference type="ARBA" id="ARBA00023175"/>
    </source>
</evidence>
<evidence type="ECO:0000256" key="5">
    <source>
        <dbReference type="ARBA" id="ARBA00022553"/>
    </source>
</evidence>
<keyword evidence="5" id="KW-0597">Phosphoprotein</keyword>
<comment type="subcellular location">
    <subcellularLocation>
        <location evidence="1">Cytoplasm</location>
    </subcellularLocation>
</comment>
<proteinExistence type="inferred from homology"/>
<keyword evidence="9" id="KW-0112">Calmodulin-binding</keyword>
<feature type="coiled-coil region" evidence="18">
    <location>
        <begin position="896"/>
        <end position="947"/>
    </location>
</feature>
<dbReference type="Gene3D" id="1.20.58.530">
    <property type="match status" value="1"/>
</dbReference>
<dbReference type="GO" id="GO:0005737">
    <property type="term" value="C:cytoplasm"/>
    <property type="evidence" value="ECO:0007669"/>
    <property type="project" value="UniProtKB-SubCell"/>
</dbReference>
<feature type="coiled-coil region" evidence="18">
    <location>
        <begin position="1239"/>
        <end position="1358"/>
    </location>
</feature>
<dbReference type="FunFam" id="1.20.120.720:FF:000016">
    <property type="entry name" value="Myosin VB"/>
    <property type="match status" value="1"/>
</dbReference>
<feature type="compositionally biased region" description="Polar residues" evidence="19">
    <location>
        <begin position="1102"/>
        <end position="1122"/>
    </location>
</feature>
<dbReference type="Bgee" id="ENSMMUG00000003041">
    <property type="expression patterns" value="Expressed in colon and 15 other cell types or tissues"/>
</dbReference>
<dbReference type="GO" id="GO:0003779">
    <property type="term" value="F:actin binding"/>
    <property type="evidence" value="ECO:0007669"/>
    <property type="project" value="UniProtKB-KW"/>
</dbReference>
<evidence type="ECO:0000256" key="15">
    <source>
        <dbReference type="ARBA" id="ARBA00058661"/>
    </source>
</evidence>
<dbReference type="PANTHER" id="PTHR13140">
    <property type="entry name" value="MYOSIN"/>
    <property type="match status" value="1"/>
</dbReference>
<dbReference type="VGNC" id="VGNC:84896">
    <property type="gene designation" value="MYO5B"/>
</dbReference>
<evidence type="ECO:0000256" key="14">
    <source>
        <dbReference type="ARBA" id="ARBA00023203"/>
    </source>
</evidence>
<dbReference type="FunFam" id="1.20.5.190:FF:000006">
    <property type="entry name" value="Myosin VA"/>
    <property type="match status" value="1"/>
</dbReference>
<evidence type="ECO:0000259" key="22">
    <source>
        <dbReference type="PROSITE" id="PS51844"/>
    </source>
</evidence>
<evidence type="ECO:0000259" key="20">
    <source>
        <dbReference type="PROSITE" id="PS51126"/>
    </source>
</evidence>
<dbReference type="FunFam" id="1.20.58.530:FF:000002">
    <property type="entry name" value="Class V myosin"/>
    <property type="match status" value="1"/>
</dbReference>
<dbReference type="Pfam" id="PF01843">
    <property type="entry name" value="DIL"/>
    <property type="match status" value="1"/>
</dbReference>
<dbReference type="Gene3D" id="1.20.5.190">
    <property type="match status" value="3"/>
</dbReference>
<dbReference type="FunFam" id="1.10.10.820:FF:000001">
    <property type="entry name" value="Myosin heavy chain"/>
    <property type="match status" value="1"/>
</dbReference>
<dbReference type="PROSITE" id="PS50096">
    <property type="entry name" value="IQ"/>
    <property type="match status" value="6"/>
</dbReference>
<feature type="region of interest" description="Disordered" evidence="19">
    <location>
        <begin position="1168"/>
        <end position="1192"/>
    </location>
</feature>
<evidence type="ECO:0000259" key="21">
    <source>
        <dbReference type="PROSITE" id="PS51456"/>
    </source>
</evidence>
<organism evidence="23 24">
    <name type="scientific">Macaca mulatta</name>
    <name type="common">Rhesus macaque</name>
    <dbReference type="NCBI Taxonomy" id="9544"/>
    <lineage>
        <taxon>Eukaryota</taxon>
        <taxon>Metazoa</taxon>
        <taxon>Chordata</taxon>
        <taxon>Craniata</taxon>
        <taxon>Vertebrata</taxon>
        <taxon>Euteleostomi</taxon>
        <taxon>Mammalia</taxon>
        <taxon>Eutheria</taxon>
        <taxon>Euarchontoglires</taxon>
        <taxon>Primates</taxon>
        <taxon>Haplorrhini</taxon>
        <taxon>Catarrhini</taxon>
        <taxon>Cercopithecidae</taxon>
        <taxon>Cercopithecinae</taxon>
        <taxon>Macaca</taxon>
    </lineage>
</organism>
<evidence type="ECO:0000256" key="9">
    <source>
        <dbReference type="ARBA" id="ARBA00022860"/>
    </source>
</evidence>
<reference evidence="23" key="2">
    <citation type="submission" date="2019-01" db="EMBL/GenBank/DDBJ databases">
        <authorList>
            <person name="Graves T."/>
            <person name="Eichler E.E."/>
            <person name="Wilson R.K."/>
        </authorList>
    </citation>
    <scope>NUCLEOTIDE SEQUENCE [LARGE SCALE GENOMIC DNA]</scope>
    <source>
        <strain evidence="23">17573</strain>
    </source>
</reference>
<dbReference type="GO" id="GO:0016459">
    <property type="term" value="C:myosin complex"/>
    <property type="evidence" value="ECO:0007669"/>
    <property type="project" value="UniProtKB-KW"/>
</dbReference>
<evidence type="ECO:0000256" key="4">
    <source>
        <dbReference type="ARBA" id="ARBA00022490"/>
    </source>
</evidence>
<reference evidence="23" key="4">
    <citation type="submission" date="2025-09" db="UniProtKB">
        <authorList>
            <consortium name="Ensembl"/>
        </authorList>
    </citation>
    <scope>IDENTIFICATION</scope>
    <source>
        <strain evidence="23">17573</strain>
    </source>
</reference>
<accession>F6VFS8</accession>
<dbReference type="Proteomes" id="UP000006718">
    <property type="component" value="Chromosome 18"/>
</dbReference>
<dbReference type="Ensembl" id="ENSMMUT00000004307.4">
    <property type="protein sequence ID" value="ENSMMUP00000004060.4"/>
    <property type="gene ID" value="ENSMMUG00000003041.4"/>
</dbReference>
<dbReference type="CDD" id="cd15477">
    <property type="entry name" value="Myo5b_CBD"/>
    <property type="match status" value="1"/>
</dbReference>
<dbReference type="SMR" id="F6VFS8"/>
<dbReference type="GeneTree" id="ENSGT00940000155402"/>
<keyword evidence="6" id="KW-0677">Repeat</keyword>
<feature type="domain" description="Dilute" evidence="20">
    <location>
        <begin position="1421"/>
        <end position="1698"/>
    </location>
</feature>